<feature type="transmembrane region" description="Helical" evidence="5">
    <location>
        <begin position="480"/>
        <end position="502"/>
    </location>
</feature>
<feature type="transmembrane region" description="Helical" evidence="5">
    <location>
        <begin position="432"/>
        <end position="453"/>
    </location>
</feature>
<protein>
    <submittedName>
        <fullName evidence="6">Site-specific recombinase</fullName>
    </submittedName>
</protein>
<organism evidence="6 7">
    <name type="scientific">Frigoriflavimonas asaccharolytica</name>
    <dbReference type="NCBI Taxonomy" id="2735899"/>
    <lineage>
        <taxon>Bacteria</taxon>
        <taxon>Pseudomonadati</taxon>
        <taxon>Bacteroidota</taxon>
        <taxon>Flavobacteriia</taxon>
        <taxon>Flavobacteriales</taxon>
        <taxon>Weeksellaceae</taxon>
        <taxon>Frigoriflavimonas</taxon>
    </lineage>
</organism>
<proteinExistence type="predicted"/>
<accession>A0A8J8G561</accession>
<keyword evidence="7" id="KW-1185">Reference proteome</keyword>
<dbReference type="RefSeq" id="WP_173777902.1">
    <property type="nucleotide sequence ID" value="NZ_JABSNO010000002.1"/>
</dbReference>
<name>A0A8J8G561_9FLAO</name>
<evidence type="ECO:0000256" key="2">
    <source>
        <dbReference type="ARBA" id="ARBA00022692"/>
    </source>
</evidence>
<dbReference type="AlphaFoldDB" id="A0A8J8G561"/>
<evidence type="ECO:0000256" key="5">
    <source>
        <dbReference type="SAM" id="Phobius"/>
    </source>
</evidence>
<evidence type="ECO:0000256" key="1">
    <source>
        <dbReference type="ARBA" id="ARBA00004141"/>
    </source>
</evidence>
<feature type="transmembrane region" description="Helical" evidence="5">
    <location>
        <begin position="338"/>
        <end position="359"/>
    </location>
</feature>
<feature type="transmembrane region" description="Helical" evidence="5">
    <location>
        <begin position="543"/>
        <end position="563"/>
    </location>
</feature>
<keyword evidence="4 5" id="KW-0472">Membrane</keyword>
<sequence>MKLFSGKSQDFNKILKKYFLVKNESTSLEPLYEVFNAVKSEDFEVVLEYLKQSEAIAENFSYYLHNLFEGKPFNVSLTEANILSENSFFPEFKKRVLNTLLPPVENEDSVFYMVDHLLRNPKKDLKFLQEISEENISELFILLKIDKIILKESVQKELIFSINILAWRMIGDALKSEVLKMTPEYKNYDNPFIALQHELEILSTEIRNIKDFRFTSKNTDVKQVFIYVSQCLEFVDNAFKNSSKYGISNKTNQTLLRIKQQINRLKDIISLLLINKDEDVLNNSKTLVYNILEYKSRKNNIAELFDDSTLLISHLITNHTAETGTKYISSNYKEYFKMLYKASGGGMIVGFLCVLKMLYSYSSSSDFAHAFLYSMNYAMGFVMIYLMHFTLATKQPAMTAATMVKVLSEEQNTTKNYTEFSHLFAKLIRTQFIAFMGNVLWAFPVALAIIYGFDVLLQENLAAQKSPKLLKDLNFLDSKAFLHASIAGVFLFISGIIAGSVGNNSVFYQMPKRLEKNLFLKKIFGEKFSKSIAKFYENNWPGIISNVWFGVFLGVAGPIGHFLGIDLDIRHITFAAGNFALGLYGNHFEVSTFTIWISIATIFGVGFFNFIVSFGLSMTLALRSRKIDLQEFKQIRKAIFSYFVSNPWKFFLPIRSQVLDSRSDEMMVKSIPKKSEDR</sequence>
<dbReference type="InterPro" id="IPR023271">
    <property type="entry name" value="Aquaporin-like"/>
</dbReference>
<evidence type="ECO:0000256" key="3">
    <source>
        <dbReference type="ARBA" id="ARBA00022989"/>
    </source>
</evidence>
<feature type="transmembrane region" description="Helical" evidence="5">
    <location>
        <begin position="371"/>
        <end position="391"/>
    </location>
</feature>
<evidence type="ECO:0000313" key="6">
    <source>
        <dbReference type="EMBL" id="NRS91266.1"/>
    </source>
</evidence>
<evidence type="ECO:0000256" key="4">
    <source>
        <dbReference type="ARBA" id="ARBA00023136"/>
    </source>
</evidence>
<keyword evidence="3 5" id="KW-1133">Transmembrane helix</keyword>
<dbReference type="Pfam" id="PF10136">
    <property type="entry name" value="SpecificRecomb"/>
    <property type="match status" value="1"/>
</dbReference>
<comment type="caution">
    <text evidence="6">The sequence shown here is derived from an EMBL/GenBank/DDBJ whole genome shotgun (WGS) entry which is preliminary data.</text>
</comment>
<dbReference type="Proteomes" id="UP000610746">
    <property type="component" value="Unassembled WGS sequence"/>
</dbReference>
<dbReference type="GO" id="GO:0016020">
    <property type="term" value="C:membrane"/>
    <property type="evidence" value="ECO:0007669"/>
    <property type="project" value="UniProtKB-SubCell"/>
</dbReference>
<evidence type="ECO:0000313" key="7">
    <source>
        <dbReference type="Proteomes" id="UP000610746"/>
    </source>
</evidence>
<feature type="transmembrane region" description="Helical" evidence="5">
    <location>
        <begin position="593"/>
        <end position="616"/>
    </location>
</feature>
<dbReference type="Gene3D" id="1.20.1080.10">
    <property type="entry name" value="Glycerol uptake facilitator protein"/>
    <property type="match status" value="1"/>
</dbReference>
<comment type="subcellular location">
    <subcellularLocation>
        <location evidence="1">Membrane</location>
        <topology evidence="1">Multi-pass membrane protein</topology>
    </subcellularLocation>
</comment>
<gene>
    <name evidence="6" type="ORF">HNQ03_000332</name>
</gene>
<reference evidence="6" key="1">
    <citation type="submission" date="2020-05" db="EMBL/GenBank/DDBJ databases">
        <title>Genomic Encyclopedia of Type Strains, Phase IV (KMG-V): Genome sequencing to study the core and pangenomes of soil and plant-associated prokaryotes.</title>
        <authorList>
            <person name="Whitman W."/>
        </authorList>
    </citation>
    <scope>NUCLEOTIDE SEQUENCE</scope>
    <source>
        <strain evidence="6">16F</strain>
    </source>
</reference>
<keyword evidence="2 5" id="KW-0812">Transmembrane</keyword>
<dbReference type="InterPro" id="IPR011385">
    <property type="entry name" value="Site-sp_rcmbase"/>
</dbReference>
<dbReference type="EMBL" id="JABSNO010000002">
    <property type="protein sequence ID" value="NRS91266.1"/>
    <property type="molecule type" value="Genomic_DNA"/>
</dbReference>